<dbReference type="Proteomes" id="UP000269945">
    <property type="component" value="Unassembled WGS sequence"/>
</dbReference>
<comment type="caution">
    <text evidence="1">The sequence shown here is derived from an EMBL/GenBank/DDBJ whole genome shotgun (WGS) entry which is preliminary data.</text>
</comment>
<sequence>GLWCFSEDRHSPFTKFLCKQTQWREHRPQCFRTADCIKAKDTSFENPENMVFTPVLCLANPTACSFPPQ</sequence>
<proteinExistence type="predicted"/>
<gene>
    <name evidence="1" type="ORF">BN2614_LOCUS2</name>
</gene>
<evidence type="ECO:0000313" key="1">
    <source>
        <dbReference type="EMBL" id="VCW97155.1"/>
    </source>
</evidence>
<evidence type="ECO:0000313" key="2">
    <source>
        <dbReference type="Proteomes" id="UP000269945"/>
    </source>
</evidence>
<dbReference type="EMBL" id="CYRY02020758">
    <property type="protein sequence ID" value="VCW97155.1"/>
    <property type="molecule type" value="Genomic_DNA"/>
</dbReference>
<dbReference type="AlphaFoldDB" id="A0A9X9LV51"/>
<feature type="non-terminal residue" evidence="1">
    <location>
        <position position="69"/>
    </location>
</feature>
<name>A0A9X9LV51_GULGU</name>
<accession>A0A9X9LV51</accession>
<organism evidence="1 2">
    <name type="scientific">Gulo gulo</name>
    <name type="common">Wolverine</name>
    <name type="synonym">Gluton</name>
    <dbReference type="NCBI Taxonomy" id="48420"/>
    <lineage>
        <taxon>Eukaryota</taxon>
        <taxon>Metazoa</taxon>
        <taxon>Chordata</taxon>
        <taxon>Craniata</taxon>
        <taxon>Vertebrata</taxon>
        <taxon>Euteleostomi</taxon>
        <taxon>Mammalia</taxon>
        <taxon>Eutheria</taxon>
        <taxon>Laurasiatheria</taxon>
        <taxon>Carnivora</taxon>
        <taxon>Caniformia</taxon>
        <taxon>Musteloidea</taxon>
        <taxon>Mustelidae</taxon>
        <taxon>Guloninae</taxon>
        <taxon>Gulo</taxon>
    </lineage>
</organism>
<keyword evidence="2" id="KW-1185">Reference proteome</keyword>
<protein>
    <submittedName>
        <fullName evidence="1">Uncharacterized protein</fullName>
    </submittedName>
</protein>
<reference evidence="1 2" key="1">
    <citation type="submission" date="2018-10" db="EMBL/GenBank/DDBJ databases">
        <authorList>
            <person name="Ekblom R."/>
            <person name="Jareborg N."/>
        </authorList>
    </citation>
    <scope>NUCLEOTIDE SEQUENCE [LARGE SCALE GENOMIC DNA]</scope>
    <source>
        <tissue evidence="1">Muscle</tissue>
    </source>
</reference>